<evidence type="ECO:0000313" key="2">
    <source>
        <dbReference type="EMBL" id="CAH1995355.1"/>
    </source>
</evidence>
<keyword evidence="1" id="KW-0812">Transmembrane</keyword>
<evidence type="ECO:0000313" key="3">
    <source>
        <dbReference type="Proteomes" id="UP001152888"/>
    </source>
</evidence>
<evidence type="ECO:0000256" key="1">
    <source>
        <dbReference type="SAM" id="Phobius"/>
    </source>
</evidence>
<keyword evidence="3" id="KW-1185">Reference proteome</keyword>
<dbReference type="AlphaFoldDB" id="A0A9P0PQP5"/>
<dbReference type="EMBL" id="CAKOFQ010007224">
    <property type="protein sequence ID" value="CAH1995355.1"/>
    <property type="molecule type" value="Genomic_DNA"/>
</dbReference>
<gene>
    <name evidence="2" type="ORF">ACAOBT_LOCUS22556</name>
</gene>
<organism evidence="2 3">
    <name type="scientific">Acanthoscelides obtectus</name>
    <name type="common">Bean weevil</name>
    <name type="synonym">Bruchus obtectus</name>
    <dbReference type="NCBI Taxonomy" id="200917"/>
    <lineage>
        <taxon>Eukaryota</taxon>
        <taxon>Metazoa</taxon>
        <taxon>Ecdysozoa</taxon>
        <taxon>Arthropoda</taxon>
        <taxon>Hexapoda</taxon>
        <taxon>Insecta</taxon>
        <taxon>Pterygota</taxon>
        <taxon>Neoptera</taxon>
        <taxon>Endopterygota</taxon>
        <taxon>Coleoptera</taxon>
        <taxon>Polyphaga</taxon>
        <taxon>Cucujiformia</taxon>
        <taxon>Chrysomeloidea</taxon>
        <taxon>Chrysomelidae</taxon>
        <taxon>Bruchinae</taxon>
        <taxon>Bruchini</taxon>
        <taxon>Acanthoscelides</taxon>
    </lineage>
</organism>
<protein>
    <submittedName>
        <fullName evidence="2">Uncharacterized protein</fullName>
    </submittedName>
</protein>
<comment type="caution">
    <text evidence="2">The sequence shown here is derived from an EMBL/GenBank/DDBJ whole genome shotgun (WGS) entry which is preliminary data.</text>
</comment>
<sequence length="91" mass="9939">MSKKKTALIRGLRADDVQKVQARLLLDDFLLWHRTQVVGIFASFGNLLLAASPLLLLAAPCIACSRCLLFAAQRGRRQRGGGAEKFDGRSA</sequence>
<reference evidence="2" key="1">
    <citation type="submission" date="2022-03" db="EMBL/GenBank/DDBJ databases">
        <authorList>
            <person name="Sayadi A."/>
        </authorList>
    </citation>
    <scope>NUCLEOTIDE SEQUENCE</scope>
</reference>
<proteinExistence type="predicted"/>
<accession>A0A9P0PQP5</accession>
<keyword evidence="1" id="KW-1133">Transmembrane helix</keyword>
<dbReference type="Proteomes" id="UP001152888">
    <property type="component" value="Unassembled WGS sequence"/>
</dbReference>
<name>A0A9P0PQP5_ACAOB</name>
<keyword evidence="1" id="KW-0472">Membrane</keyword>
<feature type="transmembrane region" description="Helical" evidence="1">
    <location>
        <begin position="29"/>
        <end position="48"/>
    </location>
</feature>